<keyword evidence="3" id="KW-1185">Reference proteome</keyword>
<feature type="transmembrane region" description="Helical" evidence="1">
    <location>
        <begin position="20"/>
        <end position="43"/>
    </location>
</feature>
<comment type="caution">
    <text evidence="2">The sequence shown here is derived from an EMBL/GenBank/DDBJ whole genome shotgun (WGS) entry which is preliminary data.</text>
</comment>
<evidence type="ECO:0000313" key="3">
    <source>
        <dbReference type="Proteomes" id="UP000247922"/>
    </source>
</evidence>
<sequence length="51" mass="6055">AVHFLFLRIKNTPNKVVEFLLFLLSTLLGAYQYILVTSFLLTIQIKRFTFY</sequence>
<gene>
    <name evidence="2" type="ORF">DES38_1081</name>
</gene>
<evidence type="ECO:0000313" key="2">
    <source>
        <dbReference type="EMBL" id="PXW89992.1"/>
    </source>
</evidence>
<accession>A0A2V3W783</accession>
<keyword evidence="1" id="KW-0812">Transmembrane</keyword>
<dbReference type="Proteomes" id="UP000247922">
    <property type="component" value="Unassembled WGS sequence"/>
</dbReference>
<dbReference type="EMBL" id="QJJR01000008">
    <property type="protein sequence ID" value="PXW89992.1"/>
    <property type="molecule type" value="Genomic_DNA"/>
</dbReference>
<proteinExistence type="predicted"/>
<organism evidence="2 3">
    <name type="scientific">Streptohalobacillus salinus</name>
    <dbReference type="NCBI Taxonomy" id="621096"/>
    <lineage>
        <taxon>Bacteria</taxon>
        <taxon>Bacillati</taxon>
        <taxon>Bacillota</taxon>
        <taxon>Bacilli</taxon>
        <taxon>Bacillales</taxon>
        <taxon>Bacillaceae</taxon>
        <taxon>Streptohalobacillus</taxon>
    </lineage>
</organism>
<reference evidence="2 3" key="1">
    <citation type="submission" date="2018-05" db="EMBL/GenBank/DDBJ databases">
        <title>Genomic Encyclopedia of Type Strains, Phase IV (KMG-IV): sequencing the most valuable type-strain genomes for metagenomic binning, comparative biology and taxonomic classification.</title>
        <authorList>
            <person name="Goeker M."/>
        </authorList>
    </citation>
    <scope>NUCLEOTIDE SEQUENCE [LARGE SCALE GENOMIC DNA]</scope>
    <source>
        <strain evidence="2 3">DSM 22440</strain>
    </source>
</reference>
<protein>
    <submittedName>
        <fullName evidence="2">Uncharacterized protein</fullName>
    </submittedName>
</protein>
<feature type="non-terminal residue" evidence="2">
    <location>
        <position position="1"/>
    </location>
</feature>
<name>A0A2V3W783_9BACI</name>
<dbReference type="AlphaFoldDB" id="A0A2V3W783"/>
<keyword evidence="1" id="KW-0472">Membrane</keyword>
<keyword evidence="1" id="KW-1133">Transmembrane helix</keyword>
<evidence type="ECO:0000256" key="1">
    <source>
        <dbReference type="SAM" id="Phobius"/>
    </source>
</evidence>